<dbReference type="InterPro" id="IPR056779">
    <property type="entry name" value="Csf1_C"/>
</dbReference>
<dbReference type="Proteomes" id="UP000800092">
    <property type="component" value="Unassembled WGS sequence"/>
</dbReference>
<feature type="region of interest" description="Disordered" evidence="1">
    <location>
        <begin position="582"/>
        <end position="616"/>
    </location>
</feature>
<dbReference type="GO" id="GO:0006113">
    <property type="term" value="P:fermentation"/>
    <property type="evidence" value="ECO:0007669"/>
    <property type="project" value="InterPro"/>
</dbReference>
<feature type="transmembrane region" description="Helical" evidence="2">
    <location>
        <begin position="19"/>
        <end position="39"/>
    </location>
</feature>
<reference evidence="5" key="1">
    <citation type="journal article" date="2020" name="Stud. Mycol.">
        <title>101 Dothideomycetes genomes: a test case for predicting lifestyles and emergence of pathogens.</title>
        <authorList>
            <person name="Haridas S."/>
            <person name="Albert R."/>
            <person name="Binder M."/>
            <person name="Bloem J."/>
            <person name="Labutti K."/>
            <person name="Salamov A."/>
            <person name="Andreopoulos B."/>
            <person name="Baker S."/>
            <person name="Barry K."/>
            <person name="Bills G."/>
            <person name="Bluhm B."/>
            <person name="Cannon C."/>
            <person name="Castanera R."/>
            <person name="Culley D."/>
            <person name="Daum C."/>
            <person name="Ezra D."/>
            <person name="Gonzalez J."/>
            <person name="Henrissat B."/>
            <person name="Kuo A."/>
            <person name="Liang C."/>
            <person name="Lipzen A."/>
            <person name="Lutzoni F."/>
            <person name="Magnuson J."/>
            <person name="Mondo S."/>
            <person name="Nolan M."/>
            <person name="Ohm R."/>
            <person name="Pangilinan J."/>
            <person name="Park H.-J."/>
            <person name="Ramirez L."/>
            <person name="Alfaro M."/>
            <person name="Sun H."/>
            <person name="Tritt A."/>
            <person name="Yoshinaga Y."/>
            <person name="Zwiers L.-H."/>
            <person name="Turgeon B."/>
            <person name="Goodwin S."/>
            <person name="Spatafora J."/>
            <person name="Crous P."/>
            <person name="Grigoriev I."/>
        </authorList>
    </citation>
    <scope>NUCLEOTIDE SEQUENCE</scope>
    <source>
        <strain evidence="5">Tuck. ex Michener</strain>
    </source>
</reference>
<gene>
    <name evidence="5" type="ORF">EV356DRAFT_477194</name>
</gene>
<name>A0A6A6HQT3_VIRVR</name>
<feature type="domain" description="Csf1 N-terminal" evidence="3">
    <location>
        <begin position="617"/>
        <end position="906"/>
    </location>
</feature>
<evidence type="ECO:0000259" key="3">
    <source>
        <dbReference type="Pfam" id="PF21678"/>
    </source>
</evidence>
<feature type="region of interest" description="Disordered" evidence="1">
    <location>
        <begin position="356"/>
        <end position="380"/>
    </location>
</feature>
<feature type="region of interest" description="Disordered" evidence="1">
    <location>
        <begin position="1214"/>
        <end position="1238"/>
    </location>
</feature>
<evidence type="ECO:0000256" key="2">
    <source>
        <dbReference type="SAM" id="Phobius"/>
    </source>
</evidence>
<evidence type="ECO:0008006" key="7">
    <source>
        <dbReference type="Google" id="ProtNLM"/>
    </source>
</evidence>
<feature type="compositionally biased region" description="Basic residues" evidence="1">
    <location>
        <begin position="597"/>
        <end position="608"/>
    </location>
</feature>
<feature type="region of interest" description="Disordered" evidence="1">
    <location>
        <begin position="2974"/>
        <end position="3004"/>
    </location>
</feature>
<dbReference type="GO" id="GO:0016020">
    <property type="term" value="C:membrane"/>
    <property type="evidence" value="ECO:0007669"/>
    <property type="project" value="InterPro"/>
</dbReference>
<dbReference type="OrthoDB" id="10051416at2759"/>
<evidence type="ECO:0000313" key="6">
    <source>
        <dbReference type="Proteomes" id="UP000800092"/>
    </source>
</evidence>
<dbReference type="Pfam" id="PF25038">
    <property type="entry name" value="Csf1_C"/>
    <property type="match status" value="2"/>
</dbReference>
<feature type="compositionally biased region" description="Polar residues" evidence="1">
    <location>
        <begin position="1224"/>
        <end position="1238"/>
    </location>
</feature>
<dbReference type="PANTHER" id="PTHR32085:SF3">
    <property type="entry name" value="PROTEIN CSF1"/>
    <property type="match status" value="1"/>
</dbReference>
<feature type="region of interest" description="Disordered" evidence="1">
    <location>
        <begin position="115"/>
        <end position="158"/>
    </location>
</feature>
<feature type="compositionally biased region" description="Low complexity" evidence="1">
    <location>
        <begin position="127"/>
        <end position="139"/>
    </location>
</feature>
<feature type="domain" description="Csf1 C-terminal region" evidence="4">
    <location>
        <begin position="2535"/>
        <end position="3177"/>
    </location>
</feature>
<feature type="compositionally biased region" description="Basic and acidic residues" evidence="1">
    <location>
        <begin position="3225"/>
        <end position="3234"/>
    </location>
</feature>
<feature type="compositionally biased region" description="Low complexity" evidence="1">
    <location>
        <begin position="3182"/>
        <end position="3197"/>
    </location>
</feature>
<keyword evidence="6" id="KW-1185">Reference proteome</keyword>
<feature type="compositionally biased region" description="Basic and acidic residues" evidence="1">
    <location>
        <begin position="146"/>
        <end position="158"/>
    </location>
</feature>
<evidence type="ECO:0000259" key="4">
    <source>
        <dbReference type="Pfam" id="PF25038"/>
    </source>
</evidence>
<proteinExistence type="predicted"/>
<dbReference type="InterPro" id="IPR029636">
    <property type="entry name" value="Csf1"/>
</dbReference>
<feature type="compositionally biased region" description="Basic and acidic residues" evidence="1">
    <location>
        <begin position="1257"/>
        <end position="1272"/>
    </location>
</feature>
<feature type="region of interest" description="Disordered" evidence="1">
    <location>
        <begin position="247"/>
        <end position="270"/>
    </location>
</feature>
<feature type="compositionally biased region" description="Polar residues" evidence="1">
    <location>
        <begin position="2984"/>
        <end position="2994"/>
    </location>
</feature>
<evidence type="ECO:0000313" key="5">
    <source>
        <dbReference type="EMBL" id="KAF2239800.1"/>
    </source>
</evidence>
<feature type="region of interest" description="Disordered" evidence="1">
    <location>
        <begin position="3175"/>
        <end position="3234"/>
    </location>
</feature>
<dbReference type="InterPro" id="IPR048636">
    <property type="entry name" value="Csf1_N"/>
</dbReference>
<evidence type="ECO:0000256" key="1">
    <source>
        <dbReference type="SAM" id="MobiDB-lite"/>
    </source>
</evidence>
<feature type="compositionally biased region" description="Low complexity" evidence="1">
    <location>
        <begin position="1273"/>
        <end position="1285"/>
    </location>
</feature>
<feature type="compositionally biased region" description="Basic and acidic residues" evidence="1">
    <location>
        <begin position="204"/>
        <end position="218"/>
    </location>
</feature>
<dbReference type="PANTHER" id="PTHR32085">
    <property type="entry name" value="PROTEIN CSF1"/>
    <property type="match status" value="1"/>
</dbReference>
<dbReference type="Pfam" id="PF21678">
    <property type="entry name" value="Csf1_N"/>
    <property type="match status" value="1"/>
</dbReference>
<sequence>MATEDLIAEALQPSRSFNWLFLVTLLVCGTLAIFFLFYFNRLFATLISYGIRAYSWHAFHAYIDIQALQISLLGGRIFFKGLRYHAHNETILVNGGYITWQYWLRKVKDAQIFDEEPPEKGKDSEKGSSSGSPKSQSQSRTRNRSIGREEKGGKRPERQLPCRIDIKVSGVEAFLYNRSPAYDLIVDSIAKKEQQQNGSFYASAEKDTSSSSSLDEKPNGTAGESALPGLNQGNIRIPLKDHANEKLERAPTTQSSHWIPQTPAKDASSREPPAFLRLLPIRVRCKKGAIVLGNENTRCVTTAKFENATGELDAGRSGPLDIFKLLVNFEVEHPVVQLHPNHDFKGTQLASAVRKKHESGIDGEEEEEGTSRRTWLPRGNRPGHMLSRLAPLFRRSVDSVATATGLPNRKSVATEHVMEVPGQARWQGLTRYLEEDQHNEHDEWDPVEYARLPTLADLSKVKVAFYWDIPGPVPGLHDIQDSSYMTDTTDINGSNPPEYGLDIAVFGGVVNYGPWTDRERINIQSVFFPPIYTDAIPAERIKPGQDRYSTVFKIFVSVEEDIVLRLPVRESSKDWKWKGHAEAYQDQNRQGPDKQKGRGQGKRRRGKKQDRGLPASNVRPFGWFDAKIATDTTVNYTMDMVAGLNGYANAVDVDVTKLEITTSVNHNVLWRSGRQLVTCDLSNPLQWNRLREWTFSIGSHDTEIFLLTDHLVLLLDLITDWGSGPQADFYTFLSMRYLLNVDFHNFKLYINTNDSNIINNPSDLDDNNFIILFGRLLSGKVTIPLDRFRPVQNSVLFDAIGRDFGLEMCSPSRNTIDTFMPDKIVARLSDLKADGSHNFFSDTDPGLTDRLIMNIHGGHFSLDAYGFLLRQFVNFKENYFGEDLHFKTLEEFQGMPARKSSQASTITHPGHTEKSNALDVILCISAEDTNIQLPANLYDKKDSIRLELATASLDLRFTNYYMDMMLNTSPLGIALGTTEREAGTPDDASSGTQIFLDGVNMYGHRLFGLPPAEPAYMGDWNLDVGAITGECTSSFLSTFVKAGRAIAFTLPDVENAMPISHPTVIHDVTFLKVRTKPLRLWLHIDQDALLVSTGAINVDFNDWAGPLFSQRLGVLVPDVSIACLDARSALRHRTRQGERMTVETYALIQTNLQLHMMGQSAHFNEEREKQQIHLSLHDQKTQRANFLLEAGRRHGDGTIMPMGLGIDPPAMAFPPVPGPLARQANRNGNSVISDNSSITNSVRSMRSFASSLQMKLNNEDDEKRESDAEGGRRSTTTLNRSRSQSPLTPTNEPKERRSSPSHPYSSFYRLPTEEERKQRGLAPSTVAFSSPFACPYFPLDACQPETKDMPTLPPISAEDNQNGSSDAIFADATASGIDESMTHVSFIVKVEPGVSILCKPQAIECVANIIDTVLSKTPEDLLDDFQFGVITEILSIKTRKRGNGKSLDFSIQVPFVHLRFLATFSNAANGVDGNFRDQYDIVLDRVAVSARTKEPSAPANEKDSTSVHATVSSLTVSATEVLPEKVSSEVALRLDLHELLLWVVSKNRLSIDVSFKDCAAALVSKKVDYLASLVHRDAMMAERYESKFKRLISDHQDRLRYLTYELTTSGGDIPDPPFLTRATYALRAADDHVRINDSWKILSRFRYIYSYLPAARKREIAMHCRNQNVVCPLGAEASVIKSWEGWRSWDLAHIKDSVAMRFLYGAIEDIPELHKRDPIPVSVAVRSGALRLLVDPGPRQNELAFDTLALGLSVSPPQQPSGLMLVDSETPTVSTTVQVNTFKTDIKISWEILELVEALFDLFKEPLIQKSNEEKLRQAVGVSSRSSTENPDQKIHVVFATDHASVTLDTINIRHTAKSKAMKISVAGQMPGDGDEAQSFSALAHAEAAASEIFGHERLLWRTRIDAPTISVAHNRPGRNSGQPDDLKIAGATEELVIDIKEEILGLMEVVDSVIGDEVAYIHKQVVKHRGDIQATTPEAPEAQRKPPRIQVALFMGTYKIDAALLRSLNYSLSGGLSSLAITPDESKQYALDFDYDLSAQIHEIVNITPNQSHVISGLEFPPINGRVKYSRQGKEDVLTVQTTIERIDLQAADINALAIALSRPEVINCFKAIKHDGLALKDRTENIVGKFEDAKPQSRGAKNQEVFVYDIRVTLVGFSIEAKAPATSDTKSTASIIMSLEGTQVTATNRLETDSAILRFPEVRARLGQIKVALQTFSNGTMTPCGDVSLGLLIHCTSQKGEDGEQEQRFIARSSGIEVNVYAETASVVVDCINHMQDKIKDLDLSKEATYIRKIRHARKRSLSTQIGQDGTDGGLTDTAAALLASSYSLELRDIQISWVVDASVELYEGQDAEDLVLSFKRIDLSTQKTDEARLLIESMQLQMVPRSRNKRQRSLNSALFPELVFNVAYESSNMDRSLAFHAAGKRIEFRLQSYFVLPAIVLQRSISSSIAKCRKATATWEMTPTTSGTQRKDIFGSTHINSLIIDADFVGAIVHLERSSDSSKSDTSYSPLYSDRIPQQGKFGQFAENRNDSITELHTPGIALKLEYQDRHGIEPSLKAEILVDASTNILYPTFVPFVMEISKGIKEVVRENDEDTSNAVSKAPQKLIDEELIGTDPSTLLGKTRLNLGVRVCKQEFSLTCHPYARVAASAKFEDIYLTVNTIQSAEQGNFFAISAAFTKLEAKVRHVYSRDDTFRVDVESIVLSLMNSKHFSGKSGVSAILKMAPAKTILNVKQLQDFLLFREIWIPPEIRSQATATPASPEPALQAQEYLVQKYHQVTSVAAFPWNASIAIAQLALEIDLGQSIGKSAFTISKLWVHSKKDSNWEQNLCAGIGNMGVDSTGRMSGYVDLQGFRLRTSIAWPLHDRDFQQTPLIQASLGFEHLRVKAAFDYQAFAIADITNFDFLMYNVREQGKSAGDRLVAMLDGDKVQVFCTATSAAQALALVQAFDRLIQEKQAAFTQSLKEIETSLKRKSVAGPSRPSSVHQSSTGIPWKKNEPTTDAPIRLHTDVMVTLRSLNVGAFPSTFFDNQIFKLEAEATSARFAVTLEDDGAGKIHSALGMTLGQLRVALSSVRTSTMPKPLGEVTVEEVVSAATGSRGGTILKVPKVVATMSTWQAPDNSNHIDYTFRSSFEGKVDVGWNYSRISFIRTMWGNHSRSLASRLGKPLPESAVKITAGPSSSSSSSAPSAAMAAEKPDTSLQRAGEPSPSAVAGAGAGTAEMKAEGEKREQQEKITAVVNVPQSRYEYAALEPPVIETPQLRDMGEATPPLEWIGLHRERLPNITHQIVIVTLLEVAKEVEDAYERILGSNLAG</sequence>
<accession>A0A6A6HQT3</accession>
<protein>
    <recommendedName>
        <fullName evidence="7">Fermentation associated protein</fullName>
    </recommendedName>
</protein>
<keyword evidence="2" id="KW-0812">Transmembrane</keyword>
<feature type="domain" description="Csf1 C-terminal region" evidence="4">
    <location>
        <begin position="3243"/>
        <end position="3313"/>
    </location>
</feature>
<dbReference type="EMBL" id="ML991771">
    <property type="protein sequence ID" value="KAF2239800.1"/>
    <property type="molecule type" value="Genomic_DNA"/>
</dbReference>
<feature type="compositionally biased region" description="Low complexity" evidence="1">
    <location>
        <begin position="3207"/>
        <end position="3224"/>
    </location>
</feature>
<organism evidence="5 6">
    <name type="scientific">Viridothelium virens</name>
    <name type="common">Speckled blister lichen</name>
    <name type="synonym">Trypethelium virens</name>
    <dbReference type="NCBI Taxonomy" id="1048519"/>
    <lineage>
        <taxon>Eukaryota</taxon>
        <taxon>Fungi</taxon>
        <taxon>Dikarya</taxon>
        <taxon>Ascomycota</taxon>
        <taxon>Pezizomycotina</taxon>
        <taxon>Dothideomycetes</taxon>
        <taxon>Dothideomycetes incertae sedis</taxon>
        <taxon>Trypetheliales</taxon>
        <taxon>Trypetheliaceae</taxon>
        <taxon>Viridothelium</taxon>
    </lineage>
</organism>
<feature type="region of interest" description="Disordered" evidence="1">
    <location>
        <begin position="195"/>
        <end position="234"/>
    </location>
</feature>
<keyword evidence="2" id="KW-0472">Membrane</keyword>
<keyword evidence="2" id="KW-1133">Transmembrane helix</keyword>
<feature type="region of interest" description="Disordered" evidence="1">
    <location>
        <begin position="1256"/>
        <end position="1321"/>
    </location>
</feature>